<evidence type="ECO:0000313" key="1">
    <source>
        <dbReference type="EMBL" id="AHY42718.1"/>
    </source>
</evidence>
<dbReference type="RefSeq" id="WP_038659337.1">
    <property type="nucleotide sequence ID" value="NZ_WWNS01000010.1"/>
</dbReference>
<dbReference type="Proteomes" id="UP000025238">
    <property type="component" value="Chromosome"/>
</dbReference>
<protein>
    <submittedName>
        <fullName evidence="1">Oxidoreductase</fullName>
    </submittedName>
</protein>
<dbReference type="InterPro" id="IPR036291">
    <property type="entry name" value="NAD(P)-bd_dom_sf"/>
</dbReference>
<accession>A0A023WRG0</accession>
<reference evidence="1 2" key="1">
    <citation type="submission" date="2014-03" db="EMBL/GenBank/DDBJ databases">
        <title>Complete genome sequence of Pseudomonas stutzeri 19SMN4.</title>
        <authorList>
            <person name="Brunet-Galmes I."/>
            <person name="Nogales B."/>
            <person name="Busquets A."/>
            <person name="Pena A."/>
            <person name="Gomila M."/>
            <person name="Garcia-Valdes E."/>
            <person name="Lalucat J."/>
            <person name="Bennasar A."/>
            <person name="Bosch R."/>
        </authorList>
    </citation>
    <scope>NUCLEOTIDE SEQUENCE [LARGE SCALE GENOMIC DNA]</scope>
    <source>
        <strain evidence="1 2">19SMN4</strain>
    </source>
</reference>
<organism evidence="1 2">
    <name type="scientific">Stutzerimonas stutzeri</name>
    <name type="common">Pseudomonas stutzeri</name>
    <dbReference type="NCBI Taxonomy" id="316"/>
    <lineage>
        <taxon>Bacteria</taxon>
        <taxon>Pseudomonadati</taxon>
        <taxon>Pseudomonadota</taxon>
        <taxon>Gammaproteobacteria</taxon>
        <taxon>Pseudomonadales</taxon>
        <taxon>Pseudomonadaceae</taxon>
        <taxon>Stutzerimonas</taxon>
    </lineage>
</organism>
<dbReference type="KEGG" id="pstu:UIB01_09565"/>
<dbReference type="PATRIC" id="fig|316.97.peg.1911"/>
<dbReference type="SUPFAM" id="SSF51735">
    <property type="entry name" value="NAD(P)-binding Rossmann-fold domains"/>
    <property type="match status" value="1"/>
</dbReference>
<dbReference type="EMBL" id="CP007509">
    <property type="protein sequence ID" value="AHY42718.1"/>
    <property type="molecule type" value="Genomic_DNA"/>
</dbReference>
<gene>
    <name evidence="1" type="ORF">UIB01_09565</name>
</gene>
<dbReference type="Gene3D" id="3.40.50.720">
    <property type="entry name" value="NAD(P)-binding Rossmann-like Domain"/>
    <property type="match status" value="1"/>
</dbReference>
<name>A0A023WRG0_STUST</name>
<sequence>MKVLIIGLGYAGLRWQHALEYVGRTCGVGMSIAYLDRRERPSTLERIGTIEQALEAFGPDLIVVSVNDVSHASVLGQLRGYHGFVICEKPLVTPADDLRSIDTALASLNGFALNLVERYSAASQTLREWVARHRWRLVRAHFNWGKDRINDYRPTCGVTSEVIHALDLVNWICPIEGPWSVDEVIGVRSDFSISGPAVLDTVMVGATLGEAPVTGYSSFVHVVRQRTVDWSFVDDQAHVIHARLTFDTPCWDHDHLRIWMRDSDGTPLTLHETSEAPSKPGLETLHKLSRLCRDAVLWIASRREPDLPFADLNTAIELQRLLNTLETRAKAIAVPAHYNRALDRVLLAEDSDLESLG</sequence>
<dbReference type="AlphaFoldDB" id="A0A023WRG0"/>
<proteinExistence type="predicted"/>
<dbReference type="Gene3D" id="3.30.360.10">
    <property type="entry name" value="Dihydrodipicolinate Reductase, domain 2"/>
    <property type="match status" value="1"/>
</dbReference>
<evidence type="ECO:0000313" key="2">
    <source>
        <dbReference type="Proteomes" id="UP000025238"/>
    </source>
</evidence>